<keyword evidence="2" id="KW-1185">Reference proteome</keyword>
<protein>
    <submittedName>
        <fullName evidence="1">Uncharacterized protein</fullName>
    </submittedName>
</protein>
<dbReference type="EMBL" id="JAECZB010000102">
    <property type="protein sequence ID" value="MBH8555940.1"/>
    <property type="molecule type" value="Genomic_DNA"/>
</dbReference>
<evidence type="ECO:0000313" key="2">
    <source>
        <dbReference type="Proteomes" id="UP000599391"/>
    </source>
</evidence>
<organism evidence="1 2">
    <name type="scientific">Atlanticothrix silvestris CENA357</name>
    <dbReference type="NCBI Taxonomy" id="1725252"/>
    <lineage>
        <taxon>Bacteria</taxon>
        <taxon>Bacillati</taxon>
        <taxon>Cyanobacteriota</taxon>
        <taxon>Cyanophyceae</taxon>
        <taxon>Nostocales</taxon>
        <taxon>Nodulariaceae</taxon>
        <taxon>Atlanticothrix</taxon>
        <taxon>Atlanticothrix silvestris</taxon>
    </lineage>
</organism>
<gene>
    <name evidence="1" type="ORF">I8751_27090</name>
</gene>
<name>A0A8J7HPJ5_9CYAN</name>
<evidence type="ECO:0000313" key="1">
    <source>
        <dbReference type="EMBL" id="MBH8555940.1"/>
    </source>
</evidence>
<reference evidence="1 2" key="1">
    <citation type="journal article" date="2021" name="Int. J. Syst. Evol. Microbiol.">
        <title>Amazonocrinis nigriterrae gen. nov., sp. nov., Atlanticothrix silvestris gen. nov., sp. nov. and Dendronalium phyllosphericum gen. nov., sp. nov., nostocacean cyanobacteria from Brazilian environments.</title>
        <authorList>
            <person name="Alvarenga D.O."/>
            <person name="Andreote A.P.D."/>
            <person name="Branco L.H.Z."/>
            <person name="Delbaje E."/>
            <person name="Cruz R.B."/>
            <person name="Varani A.M."/>
            <person name="Fiore M.F."/>
        </authorList>
    </citation>
    <scope>NUCLEOTIDE SEQUENCE [LARGE SCALE GENOMIC DNA]</scope>
    <source>
        <strain evidence="1 2">CENA357</strain>
    </source>
</reference>
<sequence length="59" mass="6046">MLQVGIAAQRSGSLGATGATQKAQRGKYEDLCVHRSLQGGITTLGEQCPTCTAKAEPVG</sequence>
<proteinExistence type="predicted"/>
<dbReference type="AlphaFoldDB" id="A0A8J7HPJ5"/>
<accession>A0A8J7HPJ5</accession>
<comment type="caution">
    <text evidence="1">The sequence shown here is derived from an EMBL/GenBank/DDBJ whole genome shotgun (WGS) entry which is preliminary data.</text>
</comment>
<dbReference type="RefSeq" id="WP_214442143.1">
    <property type="nucleotide sequence ID" value="NZ_JAECZB010000102.1"/>
</dbReference>
<dbReference type="Proteomes" id="UP000599391">
    <property type="component" value="Unassembled WGS sequence"/>
</dbReference>